<dbReference type="OrthoDB" id="2985014at2759"/>
<feature type="transmembrane region" description="Helical" evidence="2">
    <location>
        <begin position="348"/>
        <end position="367"/>
    </location>
</feature>
<dbReference type="PROSITE" id="PS50850">
    <property type="entry name" value="MFS"/>
    <property type="match status" value="1"/>
</dbReference>
<feature type="transmembrane region" description="Helical" evidence="2">
    <location>
        <begin position="485"/>
        <end position="505"/>
    </location>
</feature>
<dbReference type="OMA" id="LIPMACL"/>
<feature type="transmembrane region" description="Helical" evidence="2">
    <location>
        <begin position="306"/>
        <end position="328"/>
    </location>
</feature>
<evidence type="ECO:0000259" key="3">
    <source>
        <dbReference type="PROSITE" id="PS50850"/>
    </source>
</evidence>
<dbReference type="InterPro" id="IPR011701">
    <property type="entry name" value="MFS"/>
</dbReference>
<dbReference type="HOGENOM" id="CLU_001265_5_3_1"/>
<feature type="transmembrane region" description="Helical" evidence="2">
    <location>
        <begin position="184"/>
        <end position="204"/>
    </location>
</feature>
<feature type="domain" description="Major facilitator superfamily (MFS) profile" evidence="3">
    <location>
        <begin position="39"/>
        <end position="507"/>
    </location>
</feature>
<evidence type="ECO:0000256" key="1">
    <source>
        <dbReference type="ARBA" id="ARBA00004141"/>
    </source>
</evidence>
<dbReference type="Proteomes" id="UP000008281">
    <property type="component" value="Unassembled WGS sequence"/>
</dbReference>
<keyword evidence="2" id="KW-0812">Transmembrane</keyword>
<organism evidence="5">
    <name type="scientific">Caenorhabditis remanei</name>
    <name type="common">Caenorhabditis vulgaris</name>
    <dbReference type="NCBI Taxonomy" id="31234"/>
    <lineage>
        <taxon>Eukaryota</taxon>
        <taxon>Metazoa</taxon>
        <taxon>Ecdysozoa</taxon>
        <taxon>Nematoda</taxon>
        <taxon>Chromadorea</taxon>
        <taxon>Rhabditida</taxon>
        <taxon>Rhabditina</taxon>
        <taxon>Rhabditomorpha</taxon>
        <taxon>Rhabditoidea</taxon>
        <taxon>Rhabditidae</taxon>
        <taxon>Peloderinae</taxon>
        <taxon>Caenorhabditis</taxon>
    </lineage>
</organism>
<feature type="transmembrane region" description="Helical" evidence="2">
    <location>
        <begin position="128"/>
        <end position="145"/>
    </location>
</feature>
<feature type="transmembrane region" description="Helical" evidence="2">
    <location>
        <begin position="216"/>
        <end position="235"/>
    </location>
</feature>
<dbReference type="GO" id="GO:0016020">
    <property type="term" value="C:membrane"/>
    <property type="evidence" value="ECO:0007669"/>
    <property type="project" value="UniProtKB-SubCell"/>
</dbReference>
<dbReference type="SUPFAM" id="SSF103473">
    <property type="entry name" value="MFS general substrate transporter"/>
    <property type="match status" value="1"/>
</dbReference>
<accession>E3MZU8</accession>
<dbReference type="PANTHER" id="PTHR45757">
    <property type="entry name" value="PROTEIN CBG23364-RELATED"/>
    <property type="match status" value="1"/>
</dbReference>
<feature type="transmembrane region" description="Helical" evidence="2">
    <location>
        <begin position="157"/>
        <end position="178"/>
    </location>
</feature>
<dbReference type="Gene3D" id="1.20.1250.20">
    <property type="entry name" value="MFS general substrate transporter like domains"/>
    <property type="match status" value="2"/>
</dbReference>
<keyword evidence="2" id="KW-0472">Membrane</keyword>
<dbReference type="Pfam" id="PF07690">
    <property type="entry name" value="MFS_1"/>
    <property type="match status" value="1"/>
</dbReference>
<evidence type="ECO:0000313" key="4">
    <source>
        <dbReference type="EMBL" id="EFP13109.1"/>
    </source>
</evidence>
<dbReference type="GO" id="GO:0022857">
    <property type="term" value="F:transmembrane transporter activity"/>
    <property type="evidence" value="ECO:0007669"/>
    <property type="project" value="InterPro"/>
</dbReference>
<dbReference type="FunCoup" id="E3MZU8">
    <property type="interactions" value="33"/>
</dbReference>
<feature type="transmembrane region" description="Helical" evidence="2">
    <location>
        <begin position="388"/>
        <end position="406"/>
    </location>
</feature>
<feature type="transmembrane region" description="Helical" evidence="2">
    <location>
        <begin position="38"/>
        <end position="58"/>
    </location>
</feature>
<dbReference type="EMBL" id="DS268502">
    <property type="protein sequence ID" value="EFP13109.1"/>
    <property type="molecule type" value="Genomic_DNA"/>
</dbReference>
<proteinExistence type="predicted"/>
<dbReference type="STRING" id="31234.E3MZU8"/>
<name>E3MZU8_CAERE</name>
<dbReference type="PANTHER" id="PTHR45757:SF18">
    <property type="entry name" value="MAJOR FACILITATOR SUPERFAMILY (MFS) PROFILE DOMAIN-CONTAINING PROTEIN"/>
    <property type="match status" value="1"/>
</dbReference>
<reference evidence="4" key="1">
    <citation type="submission" date="2007-07" db="EMBL/GenBank/DDBJ databases">
        <title>PCAP assembly of the Caenorhabditis remanei genome.</title>
        <authorList>
            <consortium name="The Caenorhabditis remanei Sequencing Consortium"/>
            <person name="Wilson R.K."/>
        </authorList>
    </citation>
    <scope>NUCLEOTIDE SEQUENCE [LARGE SCALE GENOMIC DNA]</scope>
    <source>
        <strain evidence="4">PB4641</strain>
    </source>
</reference>
<gene>
    <name evidence="4" type="ORF">CRE_07727</name>
</gene>
<dbReference type="eggNOG" id="KOG2532">
    <property type="taxonomic scope" value="Eukaryota"/>
</dbReference>
<feature type="transmembrane region" description="Helical" evidence="2">
    <location>
        <begin position="247"/>
        <end position="266"/>
    </location>
</feature>
<evidence type="ECO:0000313" key="5">
    <source>
        <dbReference type="Proteomes" id="UP000008281"/>
    </source>
</evidence>
<dbReference type="InParanoid" id="E3MZU8"/>
<feature type="transmembrane region" description="Helical" evidence="2">
    <location>
        <begin position="418"/>
        <end position="436"/>
    </location>
</feature>
<dbReference type="InterPro" id="IPR036259">
    <property type="entry name" value="MFS_trans_sf"/>
</dbReference>
<evidence type="ECO:0000256" key="2">
    <source>
        <dbReference type="SAM" id="Phobius"/>
    </source>
</evidence>
<dbReference type="InterPro" id="IPR020846">
    <property type="entry name" value="MFS_dom"/>
</dbReference>
<keyword evidence="2" id="KW-1133">Transmembrane helix</keyword>
<protein>
    <recommendedName>
        <fullName evidence="3">Major facilitator superfamily (MFS) profile domain-containing protein</fullName>
    </recommendedName>
</protein>
<dbReference type="AlphaFoldDB" id="E3MZU8"/>
<comment type="subcellular location">
    <subcellularLocation>
        <location evidence="1">Membrane</location>
        <topology evidence="1">Multi-pass membrane protein</topology>
    </subcellularLocation>
</comment>
<feature type="transmembrane region" description="Helical" evidence="2">
    <location>
        <begin position="448"/>
        <end position="473"/>
    </location>
</feature>
<sequence length="545" mass="59838">MSASSETTVTSVSSLGNDMAVDHEKEERRYGCLGGNRYIVLVIALFFLSFMLSSYVFFGFRLYFVFFQVLFSRIICYNASYVSMVNLHSSPYWDDFIKSNKSIDEINWNDPDLPLSQRRFAFDTAQKSLGFAAGFLGAIAAVVPMSRLTARFGCHKVMTLSGIFGTVLVFISPVVVSWSFPVFLVLRVLQGITLANLFTTAGVVVNEWAAVNEKGLFISVLSAHVEMGAVFTMPVSGALATSAGWPWVFYLHGAILGALTILWAVYYRDRAVKHPFVQRKEWRKISFGKRLNQVGKGANDTPIRKIVSSIVIWGVWIAVIGNFLVSQFSISYAPIYLRGVIGCTPTEAGLLTLIPMACLVSFFKLVIKFSTGFFSDRIKSISDLTKMKMFNSCALLGSSIFFIILACSSPGRNKVLDVILLSIPMALLGFSSGGYSKCAVMVSGQYSPFVMSIVQIIACSSLMAGSFLVPALTPTDSFSEWQRVFMVYGAVLAITNTIFIVFARAEPAKWAQQKGDLTLAEAVMGCEQKPVESVTDPESGLPRGI</sequence>
<keyword evidence="5" id="KW-1185">Reference proteome</keyword>